<name>A0ABV5GU82_9FLAO</name>
<organism evidence="1 2">
    <name type="scientific">Flavobacterium jumunjinense</name>
    <dbReference type="NCBI Taxonomy" id="998845"/>
    <lineage>
        <taxon>Bacteria</taxon>
        <taxon>Pseudomonadati</taxon>
        <taxon>Bacteroidota</taxon>
        <taxon>Flavobacteriia</taxon>
        <taxon>Flavobacteriales</taxon>
        <taxon>Flavobacteriaceae</taxon>
        <taxon>Flavobacterium</taxon>
    </lineage>
</organism>
<dbReference type="EMBL" id="JBHMEY010000096">
    <property type="protein sequence ID" value="MFB9098944.1"/>
    <property type="molecule type" value="Genomic_DNA"/>
</dbReference>
<proteinExistence type="predicted"/>
<dbReference type="PROSITE" id="PS51257">
    <property type="entry name" value="PROKAR_LIPOPROTEIN"/>
    <property type="match status" value="1"/>
</dbReference>
<evidence type="ECO:0008006" key="3">
    <source>
        <dbReference type="Google" id="ProtNLM"/>
    </source>
</evidence>
<sequence>MNLRTIIYTTLFVTFISCSKYTFTYIPVDEYDNIEKLNKINADNMKYDESFLTFTKSFNDYRIKLYQNDTIKFDSVITTGNRRIYGIAKTFIVNRKSQLKIYFQDINKPLYINEEQMKNYKFIYISKKNKKIEIEFNNGTKKFEQ</sequence>
<dbReference type="Proteomes" id="UP001589607">
    <property type="component" value="Unassembled WGS sequence"/>
</dbReference>
<dbReference type="RefSeq" id="WP_236457280.1">
    <property type="nucleotide sequence ID" value="NZ_CBCSGE010000012.1"/>
</dbReference>
<accession>A0ABV5GU82</accession>
<protein>
    <recommendedName>
        <fullName evidence="3">Lipoprotein</fullName>
    </recommendedName>
</protein>
<gene>
    <name evidence="1" type="ORF">ACFFVF_20745</name>
</gene>
<comment type="caution">
    <text evidence="1">The sequence shown here is derived from an EMBL/GenBank/DDBJ whole genome shotgun (WGS) entry which is preliminary data.</text>
</comment>
<evidence type="ECO:0000313" key="2">
    <source>
        <dbReference type="Proteomes" id="UP001589607"/>
    </source>
</evidence>
<evidence type="ECO:0000313" key="1">
    <source>
        <dbReference type="EMBL" id="MFB9098944.1"/>
    </source>
</evidence>
<reference evidence="1 2" key="1">
    <citation type="submission" date="2024-09" db="EMBL/GenBank/DDBJ databases">
        <authorList>
            <person name="Sun Q."/>
            <person name="Mori K."/>
        </authorList>
    </citation>
    <scope>NUCLEOTIDE SEQUENCE [LARGE SCALE GENOMIC DNA]</scope>
    <source>
        <strain evidence="1 2">CECT 7955</strain>
    </source>
</reference>
<keyword evidence="2" id="KW-1185">Reference proteome</keyword>